<reference evidence="8 9" key="1">
    <citation type="journal article" date="2006" name="Nat. Biotechnol.">
        <title>Complete genome of the mutualistic, N2-fixing grass endophyte Azoarcus sp. strain BH72.</title>
        <authorList>
            <person name="Krause A."/>
            <person name="Ramakumar A."/>
            <person name="Bartels D."/>
            <person name="Battistoni F."/>
            <person name="Bekel T."/>
            <person name="Boch J."/>
            <person name="Boehm M."/>
            <person name="Friedrich F."/>
            <person name="Hurek T."/>
            <person name="Krause L."/>
            <person name="Linke B."/>
            <person name="McHardy A.C."/>
            <person name="Sarkar A."/>
            <person name="Schneiker S."/>
            <person name="Syed A.A."/>
            <person name="Thauer R."/>
            <person name="Vorhoelter F.-J."/>
            <person name="Weidner S."/>
            <person name="Puehler A."/>
            <person name="Reinhold-Hurek B."/>
            <person name="Kaiser O."/>
            <person name="Goesmann A."/>
        </authorList>
    </citation>
    <scope>NUCLEOTIDE SEQUENCE [LARGE SCALE GENOMIC DNA]</scope>
    <source>
        <strain evidence="8 9">BH72</strain>
    </source>
</reference>
<feature type="transmembrane region" description="Helical" evidence="6">
    <location>
        <begin position="146"/>
        <end position="166"/>
    </location>
</feature>
<dbReference type="Pfam" id="PF01292">
    <property type="entry name" value="Ni_hydr_CYTB"/>
    <property type="match status" value="1"/>
</dbReference>
<dbReference type="RefSeq" id="WP_011763826.1">
    <property type="nucleotide sequence ID" value="NC_008702.1"/>
</dbReference>
<evidence type="ECO:0000256" key="3">
    <source>
        <dbReference type="ARBA" id="ARBA00022692"/>
    </source>
</evidence>
<feature type="domain" description="Cytochrome b561 bacterial/Ni-hydrogenase" evidence="7">
    <location>
        <begin position="8"/>
        <end position="178"/>
    </location>
</feature>
<evidence type="ECO:0000313" key="8">
    <source>
        <dbReference type="EMBL" id="CAL92707.1"/>
    </source>
</evidence>
<keyword evidence="3 6" id="KW-0812">Transmembrane</keyword>
<dbReference type="GO" id="GO:0022904">
    <property type="term" value="P:respiratory electron transport chain"/>
    <property type="evidence" value="ECO:0007669"/>
    <property type="project" value="InterPro"/>
</dbReference>
<dbReference type="EMBL" id="AM406670">
    <property type="protein sequence ID" value="CAL92707.1"/>
    <property type="molecule type" value="Genomic_DNA"/>
</dbReference>
<keyword evidence="5 6" id="KW-0472">Membrane</keyword>
<evidence type="ECO:0000256" key="6">
    <source>
        <dbReference type="SAM" id="Phobius"/>
    </source>
</evidence>
<gene>
    <name evidence="8" type="ordered locus">azo0089</name>
</gene>
<evidence type="ECO:0000256" key="2">
    <source>
        <dbReference type="ARBA" id="ARBA00022475"/>
    </source>
</evidence>
<keyword evidence="2" id="KW-1003">Cell membrane</keyword>
<keyword evidence="4 6" id="KW-1133">Transmembrane helix</keyword>
<comment type="subcellular location">
    <subcellularLocation>
        <location evidence="1">Cell membrane</location>
        <topology evidence="1">Multi-pass membrane protein</topology>
    </subcellularLocation>
</comment>
<dbReference type="STRING" id="62928.azo0089"/>
<dbReference type="InterPro" id="IPR051542">
    <property type="entry name" value="Hydrogenase_cytochrome"/>
</dbReference>
<evidence type="ECO:0000256" key="1">
    <source>
        <dbReference type="ARBA" id="ARBA00004651"/>
    </source>
</evidence>
<dbReference type="GO" id="GO:0020037">
    <property type="term" value="F:heme binding"/>
    <property type="evidence" value="ECO:0007669"/>
    <property type="project" value="TreeGrafter"/>
</dbReference>
<dbReference type="AlphaFoldDB" id="A1K1K2"/>
<dbReference type="Gene3D" id="1.20.950.20">
    <property type="entry name" value="Transmembrane di-heme cytochromes, Chain C"/>
    <property type="match status" value="1"/>
</dbReference>
<accession>A1K1K2</accession>
<keyword evidence="9" id="KW-1185">Reference proteome</keyword>
<feature type="transmembrane region" description="Helical" evidence="6">
    <location>
        <begin position="40"/>
        <end position="61"/>
    </location>
</feature>
<evidence type="ECO:0000259" key="7">
    <source>
        <dbReference type="Pfam" id="PF01292"/>
    </source>
</evidence>
<feature type="transmembrane region" description="Helical" evidence="6">
    <location>
        <begin position="94"/>
        <end position="116"/>
    </location>
</feature>
<organism evidence="8 9">
    <name type="scientific">Azoarcus sp. (strain BH72)</name>
    <dbReference type="NCBI Taxonomy" id="418699"/>
    <lineage>
        <taxon>Bacteria</taxon>
        <taxon>Pseudomonadati</taxon>
        <taxon>Pseudomonadota</taxon>
        <taxon>Betaproteobacteria</taxon>
        <taxon>Rhodocyclales</taxon>
        <taxon>Zoogloeaceae</taxon>
        <taxon>Azoarcus</taxon>
    </lineage>
</organism>
<dbReference type="eggNOG" id="COG3658">
    <property type="taxonomic scope" value="Bacteria"/>
</dbReference>
<name>A1K1K2_AZOSB</name>
<evidence type="ECO:0000256" key="5">
    <source>
        <dbReference type="ARBA" id="ARBA00023136"/>
    </source>
</evidence>
<dbReference type="GO" id="GO:0009055">
    <property type="term" value="F:electron transfer activity"/>
    <property type="evidence" value="ECO:0007669"/>
    <property type="project" value="InterPro"/>
</dbReference>
<dbReference type="InterPro" id="IPR016174">
    <property type="entry name" value="Di-haem_cyt_TM"/>
</dbReference>
<sequence>MNKKLIRVWDLPTRLFHWLLLALVVAAFVTGMIGGNFIVWHGWLGIAISGLLAFRLTWGLVGSTYARFAHFVPGPQRILAYLRGHWRGVGHNPLGALSVLALLGVLAFQVGSGLVANDDIAFSGPLAPLVSEEVGAWLTGLHRQNIWVILALVGLHVGAIVFYVRAKKDNLVKPMITGMKEVADGGVKSAEGGGVIPFVIALAVAAAVVWVTAGGLVPPPPPPAPAEAAPAW</sequence>
<evidence type="ECO:0000256" key="4">
    <source>
        <dbReference type="ARBA" id="ARBA00022989"/>
    </source>
</evidence>
<feature type="transmembrane region" description="Helical" evidence="6">
    <location>
        <begin position="195"/>
        <end position="217"/>
    </location>
</feature>
<dbReference type="KEGG" id="azo:azo0089"/>
<dbReference type="PANTHER" id="PTHR30485">
    <property type="entry name" value="NI/FE-HYDROGENASE 1 B-TYPE CYTOCHROME SUBUNIT"/>
    <property type="match status" value="1"/>
</dbReference>
<protein>
    <submittedName>
        <fullName evidence="8">Conserved hypothetical hydrogenase cytochrome b-type subunit</fullName>
    </submittedName>
</protein>
<dbReference type="GO" id="GO:0005886">
    <property type="term" value="C:plasma membrane"/>
    <property type="evidence" value="ECO:0007669"/>
    <property type="project" value="UniProtKB-SubCell"/>
</dbReference>
<feature type="transmembrane region" description="Helical" evidence="6">
    <location>
        <begin position="15"/>
        <end position="34"/>
    </location>
</feature>
<dbReference type="HOGENOM" id="CLU_078451_0_0_4"/>
<proteinExistence type="predicted"/>
<dbReference type="InterPro" id="IPR011577">
    <property type="entry name" value="Cyt_b561_bac/Ni-Hgenase"/>
</dbReference>
<dbReference type="Proteomes" id="UP000002588">
    <property type="component" value="Chromosome"/>
</dbReference>
<dbReference type="SUPFAM" id="SSF81342">
    <property type="entry name" value="Transmembrane di-heme cytochromes"/>
    <property type="match status" value="1"/>
</dbReference>
<dbReference type="PANTHER" id="PTHR30485:SF2">
    <property type="entry name" value="BLL0597 PROTEIN"/>
    <property type="match status" value="1"/>
</dbReference>
<evidence type="ECO:0000313" key="9">
    <source>
        <dbReference type="Proteomes" id="UP000002588"/>
    </source>
</evidence>